<protein>
    <submittedName>
        <fullName evidence="7">LLM class flavin-dependent oxidoreductase</fullName>
        <ecNumber evidence="7">1.-.-.-</ecNumber>
    </submittedName>
</protein>
<dbReference type="InterPro" id="IPR050172">
    <property type="entry name" value="SsuD_RutA_monooxygenase"/>
</dbReference>
<keyword evidence="4" id="KW-0503">Monooxygenase</keyword>
<dbReference type="Pfam" id="PF00296">
    <property type="entry name" value="Bac_luciferase"/>
    <property type="match status" value="1"/>
</dbReference>
<dbReference type="InterPro" id="IPR036661">
    <property type="entry name" value="Luciferase-like_sf"/>
</dbReference>
<dbReference type="GO" id="GO:0016491">
    <property type="term" value="F:oxidoreductase activity"/>
    <property type="evidence" value="ECO:0007669"/>
    <property type="project" value="UniProtKB-KW"/>
</dbReference>
<feature type="compositionally biased region" description="Low complexity" evidence="5">
    <location>
        <begin position="38"/>
        <end position="51"/>
    </location>
</feature>
<dbReference type="PANTHER" id="PTHR42847:SF4">
    <property type="entry name" value="ALKANESULFONATE MONOOXYGENASE-RELATED"/>
    <property type="match status" value="1"/>
</dbReference>
<dbReference type="NCBIfam" id="TIGR03619">
    <property type="entry name" value="F420_Rv2161c"/>
    <property type="match status" value="1"/>
</dbReference>
<evidence type="ECO:0000313" key="7">
    <source>
        <dbReference type="EMBL" id="MFD1520124.1"/>
    </source>
</evidence>
<feature type="region of interest" description="Disordered" evidence="5">
    <location>
        <begin position="21"/>
        <end position="51"/>
    </location>
</feature>
<proteinExistence type="predicted"/>
<evidence type="ECO:0000256" key="5">
    <source>
        <dbReference type="SAM" id="MobiDB-lite"/>
    </source>
</evidence>
<sequence length="307" mass="33329">MIGCESVSACPITARWPPSILSSRSAEPPKPWGTTVCGRGTASSSRSSRAIPTRARAAIPPEFGTYLDPLTALTFAAAHTERVRLGTSTLNALWYPPVILARTLTTLDILSKGRVDAGFGIGWMRDEYTAVNVPWTGKAARLEETLDLLEQIWTSAVVQHDGPLFTVVPTPIEPKPVQRPHPPILLPGFSPQAIRRVGRRADGWLGVGAPLPALSYLWESVRREADTAGRDRGDIRFIVRINPHLSDEKADAEQVPHQGTMAQLVDYTRSLVDLDVDEVFIDLGQTTTTSAEVLDHAGAFIDGVRAG</sequence>
<comment type="caution">
    <text evidence="7">The sequence shown here is derived from an EMBL/GenBank/DDBJ whole genome shotgun (WGS) entry which is preliminary data.</text>
</comment>
<feature type="domain" description="Luciferase-like" evidence="6">
    <location>
        <begin position="64"/>
        <end position="256"/>
    </location>
</feature>
<evidence type="ECO:0000256" key="2">
    <source>
        <dbReference type="ARBA" id="ARBA00022643"/>
    </source>
</evidence>
<dbReference type="EC" id="1.-.-.-" evidence="7"/>
<dbReference type="EMBL" id="JBHUCO010000023">
    <property type="protein sequence ID" value="MFD1520124.1"/>
    <property type="molecule type" value="Genomic_DNA"/>
</dbReference>
<evidence type="ECO:0000313" key="8">
    <source>
        <dbReference type="Proteomes" id="UP001597114"/>
    </source>
</evidence>
<dbReference type="PANTHER" id="PTHR42847">
    <property type="entry name" value="ALKANESULFONATE MONOOXYGENASE"/>
    <property type="match status" value="1"/>
</dbReference>
<organism evidence="7 8">
    <name type="scientific">Pseudonocardia yunnanensis</name>
    <dbReference type="NCBI Taxonomy" id="58107"/>
    <lineage>
        <taxon>Bacteria</taxon>
        <taxon>Bacillati</taxon>
        <taxon>Actinomycetota</taxon>
        <taxon>Actinomycetes</taxon>
        <taxon>Pseudonocardiales</taxon>
        <taxon>Pseudonocardiaceae</taxon>
        <taxon>Pseudonocardia</taxon>
    </lineage>
</organism>
<keyword evidence="2" id="KW-0288">FMN</keyword>
<evidence type="ECO:0000256" key="1">
    <source>
        <dbReference type="ARBA" id="ARBA00022630"/>
    </source>
</evidence>
<dbReference type="RefSeq" id="WP_344722583.1">
    <property type="nucleotide sequence ID" value="NZ_BAAAUS010000013.1"/>
</dbReference>
<keyword evidence="8" id="KW-1185">Reference proteome</keyword>
<evidence type="ECO:0000256" key="4">
    <source>
        <dbReference type="ARBA" id="ARBA00023033"/>
    </source>
</evidence>
<evidence type="ECO:0000256" key="3">
    <source>
        <dbReference type="ARBA" id="ARBA00023002"/>
    </source>
</evidence>
<gene>
    <name evidence="7" type="ORF">ACFSJD_21700</name>
</gene>
<name>A0ABW4F1E6_9PSEU</name>
<evidence type="ECO:0000259" key="6">
    <source>
        <dbReference type="Pfam" id="PF00296"/>
    </source>
</evidence>
<dbReference type="InterPro" id="IPR011251">
    <property type="entry name" value="Luciferase-like_dom"/>
</dbReference>
<accession>A0ABW4F1E6</accession>
<dbReference type="SUPFAM" id="SSF51679">
    <property type="entry name" value="Bacterial luciferase-like"/>
    <property type="match status" value="1"/>
</dbReference>
<reference evidence="8" key="1">
    <citation type="journal article" date="2019" name="Int. J. Syst. Evol. Microbiol.">
        <title>The Global Catalogue of Microorganisms (GCM) 10K type strain sequencing project: providing services to taxonomists for standard genome sequencing and annotation.</title>
        <authorList>
            <consortium name="The Broad Institute Genomics Platform"/>
            <consortium name="The Broad Institute Genome Sequencing Center for Infectious Disease"/>
            <person name="Wu L."/>
            <person name="Ma J."/>
        </authorList>
    </citation>
    <scope>NUCLEOTIDE SEQUENCE [LARGE SCALE GENOMIC DNA]</scope>
    <source>
        <strain evidence="8">CCM 7043</strain>
    </source>
</reference>
<dbReference type="InterPro" id="IPR019921">
    <property type="entry name" value="Lucif-like_OxRdtase_Rv2161c"/>
</dbReference>
<dbReference type="Gene3D" id="3.20.20.30">
    <property type="entry name" value="Luciferase-like domain"/>
    <property type="match status" value="1"/>
</dbReference>
<keyword evidence="1" id="KW-0285">Flavoprotein</keyword>
<keyword evidence="3 7" id="KW-0560">Oxidoreductase</keyword>
<dbReference type="Proteomes" id="UP001597114">
    <property type="component" value="Unassembled WGS sequence"/>
</dbReference>